<dbReference type="EMBL" id="AEVT01000059">
    <property type="protein sequence ID" value="EGA70293.1"/>
    <property type="molecule type" value="Genomic_DNA"/>
</dbReference>
<proteinExistence type="inferred from homology"/>
<feature type="transmembrane region" description="Helical" evidence="5">
    <location>
        <begin position="316"/>
        <end position="338"/>
    </location>
</feature>
<dbReference type="GO" id="GO:0006935">
    <property type="term" value="P:chemotaxis"/>
    <property type="evidence" value="ECO:0007669"/>
    <property type="project" value="UniProtKB-ARBA"/>
</dbReference>
<dbReference type="OrthoDB" id="9795078at2"/>
<evidence type="ECO:0000256" key="2">
    <source>
        <dbReference type="ARBA" id="ARBA00023224"/>
    </source>
</evidence>
<evidence type="ECO:0000256" key="5">
    <source>
        <dbReference type="SAM" id="Phobius"/>
    </source>
</evidence>
<dbReference type="PANTHER" id="PTHR32089">
    <property type="entry name" value="METHYL-ACCEPTING CHEMOTAXIS PROTEIN MCPB"/>
    <property type="match status" value="1"/>
</dbReference>
<gene>
    <name evidence="8" type="ORF">VISI1226_22025</name>
</gene>
<dbReference type="PROSITE" id="PS50111">
    <property type="entry name" value="CHEMOTAXIS_TRANSDUC_2"/>
    <property type="match status" value="1"/>
</dbReference>
<evidence type="ECO:0000259" key="7">
    <source>
        <dbReference type="PROSITE" id="PS50885"/>
    </source>
</evidence>
<evidence type="ECO:0000256" key="4">
    <source>
        <dbReference type="PROSITE-ProRule" id="PRU00284"/>
    </source>
</evidence>
<reference evidence="8 9" key="1">
    <citation type="journal article" date="2012" name="Int. J. Syst. Evol. Microbiol.">
        <title>Vibrio caribbeanicus sp. nov., isolated from the marine sponge Scleritoderma cyanea.</title>
        <authorList>
            <person name="Hoffmann M."/>
            <person name="Monday S.R."/>
            <person name="Allard M.W."/>
            <person name="Strain E.A."/>
            <person name="Whittaker P."/>
            <person name="Naum M."/>
            <person name="McCarthy P.J."/>
            <person name="Lopez J.V."/>
            <person name="Fischer M."/>
            <person name="Brown E.W."/>
        </authorList>
    </citation>
    <scope>NUCLEOTIDE SEQUENCE [LARGE SCALE GENOMIC DNA]</scope>
    <source>
        <strain evidence="9">DSMZ 21326</strain>
    </source>
</reference>
<sequence>MNVRLTHALYMGFSIIIVTTLVLAFIVWSLVNKSATISTEIEADDVPGVLAYLNVLDEIGDLQTNALEYLNGEADEHGSFKENAKEFQYYYSVLRPLESAKASDIEKMDRILSLANDYIQRLESDVFARYNPAAEQTAIKKINDLTKNVGVPLEDLLDKLKDEEFADAYNTTDLSESLNDDLPGVRYYLELVDEGGDMISSLNAYIMGDPSAREAFNNDAASFANYLEKLRPLERKPNEVRDIDKIEQYYFEIIAVAQEVFDGYNPYYKHSAIQLVDDLEHSIIGPLEDILDKSAQEERDDSISALEMLNDNMSTIVIWLTVNVIVVLLVGVAVAWGLSNIIRQRLNIISEKATAISQGDLSEAPINETNKDELGELARAIDGMQESLRNVISNITQVASEVSSNTQMVDDTSRQVATGIQEQADKATLIASAVEEMTVTVNQVADQSSDAASSARQAGEEATNGGQLMQETVNGMNRISDVVNETADTVDSLGKRGEEIGNVIKVINDIAEQTNLLALNAAIEAARAGDLGRGFAVVADEVRGLAERTSKATEEVGGLITSIQNETRQAVQRMSEGTQLVAEGVTLSNSAGDALVQIVARAQDVNSMIDMIATAGTEQATATQEMSKDINAISQIADRSVRSTQDGAEAVNQLYRKVEELEQVVARFKL</sequence>
<feature type="domain" description="HAMP" evidence="7">
    <location>
        <begin position="340"/>
        <end position="393"/>
    </location>
</feature>
<dbReference type="RefSeq" id="WP_008076680.1">
    <property type="nucleotide sequence ID" value="NZ_AEVT01000059.1"/>
</dbReference>
<keyword evidence="5" id="KW-0472">Membrane</keyword>
<feature type="transmembrane region" description="Helical" evidence="5">
    <location>
        <begin position="7"/>
        <end position="31"/>
    </location>
</feature>
<dbReference type="Pfam" id="PF00015">
    <property type="entry name" value="MCPsignal"/>
    <property type="match status" value="1"/>
</dbReference>
<comment type="caution">
    <text evidence="8">The sequence shown here is derived from an EMBL/GenBank/DDBJ whole genome shotgun (WGS) entry which is preliminary data.</text>
</comment>
<dbReference type="GO" id="GO:0016020">
    <property type="term" value="C:membrane"/>
    <property type="evidence" value="ECO:0007669"/>
    <property type="project" value="UniProtKB-SubCell"/>
</dbReference>
<evidence type="ECO:0000313" key="9">
    <source>
        <dbReference type="Proteomes" id="UP000006228"/>
    </source>
</evidence>
<dbReference type="GO" id="GO:0007165">
    <property type="term" value="P:signal transduction"/>
    <property type="evidence" value="ECO:0007669"/>
    <property type="project" value="UniProtKB-KW"/>
</dbReference>
<dbReference type="Gene3D" id="1.10.287.950">
    <property type="entry name" value="Methyl-accepting chemotaxis protein"/>
    <property type="match status" value="1"/>
</dbReference>
<keyword evidence="5" id="KW-0812">Transmembrane</keyword>
<name>E8M6H5_PHOS4</name>
<feature type="domain" description="Methyl-accepting transducer" evidence="6">
    <location>
        <begin position="398"/>
        <end position="634"/>
    </location>
</feature>
<evidence type="ECO:0000313" key="8">
    <source>
        <dbReference type="EMBL" id="EGA70293.1"/>
    </source>
</evidence>
<keyword evidence="5" id="KW-1133">Transmembrane helix</keyword>
<comment type="similarity">
    <text evidence="3">Belongs to the methyl-accepting chemotaxis (MCP) protein family.</text>
</comment>
<dbReference type="SMART" id="SM00283">
    <property type="entry name" value="MA"/>
    <property type="match status" value="1"/>
</dbReference>
<dbReference type="AlphaFoldDB" id="E8M6H5"/>
<dbReference type="FunFam" id="1.10.287.950:FF:000001">
    <property type="entry name" value="Methyl-accepting chemotaxis sensory transducer"/>
    <property type="match status" value="1"/>
</dbReference>
<dbReference type="CDD" id="cd11386">
    <property type="entry name" value="MCP_signal"/>
    <property type="match status" value="1"/>
</dbReference>
<dbReference type="GeneID" id="95569198"/>
<dbReference type="SMART" id="SM00304">
    <property type="entry name" value="HAMP"/>
    <property type="match status" value="1"/>
</dbReference>
<dbReference type="Pfam" id="PF00672">
    <property type="entry name" value="HAMP"/>
    <property type="match status" value="1"/>
</dbReference>
<dbReference type="InterPro" id="IPR003660">
    <property type="entry name" value="HAMP_dom"/>
</dbReference>
<dbReference type="InterPro" id="IPR004089">
    <property type="entry name" value="MCPsignal_dom"/>
</dbReference>
<evidence type="ECO:0000256" key="3">
    <source>
        <dbReference type="ARBA" id="ARBA00029447"/>
    </source>
</evidence>
<comment type="subcellular location">
    <subcellularLocation>
        <location evidence="1">Membrane</location>
    </subcellularLocation>
</comment>
<dbReference type="SUPFAM" id="SSF58104">
    <property type="entry name" value="Methyl-accepting chemotaxis protein (MCP) signaling domain"/>
    <property type="match status" value="1"/>
</dbReference>
<accession>E8M6H5</accession>
<evidence type="ECO:0000256" key="1">
    <source>
        <dbReference type="ARBA" id="ARBA00004370"/>
    </source>
</evidence>
<dbReference type="eggNOG" id="COG0840">
    <property type="taxonomic scope" value="Bacteria"/>
</dbReference>
<dbReference type="Proteomes" id="UP000006228">
    <property type="component" value="Unassembled WGS sequence"/>
</dbReference>
<dbReference type="PANTHER" id="PTHR32089:SF112">
    <property type="entry name" value="LYSOZYME-LIKE PROTEIN-RELATED"/>
    <property type="match status" value="1"/>
</dbReference>
<protein>
    <submittedName>
        <fullName evidence="8">Putative chemotaxis transducer</fullName>
    </submittedName>
</protein>
<dbReference type="PROSITE" id="PS50885">
    <property type="entry name" value="HAMP"/>
    <property type="match status" value="1"/>
</dbReference>
<dbReference type="CDD" id="cd06225">
    <property type="entry name" value="HAMP"/>
    <property type="match status" value="1"/>
</dbReference>
<evidence type="ECO:0000259" key="6">
    <source>
        <dbReference type="PROSITE" id="PS50111"/>
    </source>
</evidence>
<keyword evidence="2 4" id="KW-0807">Transducer</keyword>
<organism evidence="8 9">
    <name type="scientific">Vibrio sinaloensis DSM 21326</name>
    <dbReference type="NCBI Taxonomy" id="945550"/>
    <lineage>
        <taxon>Bacteria</taxon>
        <taxon>Pseudomonadati</taxon>
        <taxon>Pseudomonadota</taxon>
        <taxon>Gammaproteobacteria</taxon>
        <taxon>Vibrionales</taxon>
        <taxon>Vibrionaceae</taxon>
        <taxon>Vibrio</taxon>
        <taxon>Vibrio oreintalis group</taxon>
    </lineage>
</organism>